<proteinExistence type="predicted"/>
<sequence>MNRYERPMIIAYQDTAEGVYLASGGAADNSDTANNIKCDSQYMNGNWQAPDYSGWNGGTRGYRQQFGCLGCPAYTATACGLETHYVDSGYAGSYNTDNGNRKPSWEKKGYGPDDTVTDWAM</sequence>
<organism evidence="2 3">
    <name type="scientific">Roseburia intestinalis</name>
    <dbReference type="NCBI Taxonomy" id="166486"/>
    <lineage>
        <taxon>Bacteria</taxon>
        <taxon>Bacillati</taxon>
        <taxon>Bacillota</taxon>
        <taxon>Clostridia</taxon>
        <taxon>Lachnospirales</taxon>
        <taxon>Lachnospiraceae</taxon>
        <taxon>Roseburia</taxon>
    </lineage>
</organism>
<evidence type="ECO:0000256" key="1">
    <source>
        <dbReference type="SAM" id="MobiDB-lite"/>
    </source>
</evidence>
<dbReference type="GeneID" id="61432957"/>
<accession>A0A3R6A8R0</accession>
<dbReference type="OrthoDB" id="2060552at2"/>
<dbReference type="RefSeq" id="WP_006856096.1">
    <property type="nucleotide sequence ID" value="NZ_CABIYH010000012.1"/>
</dbReference>
<gene>
    <name evidence="2" type="ORF">DW927_06150</name>
</gene>
<feature type="region of interest" description="Disordered" evidence="1">
    <location>
        <begin position="92"/>
        <end position="121"/>
    </location>
</feature>
<comment type="caution">
    <text evidence="2">The sequence shown here is derived from an EMBL/GenBank/DDBJ whole genome shotgun (WGS) entry which is preliminary data.</text>
</comment>
<evidence type="ECO:0000313" key="3">
    <source>
        <dbReference type="Proteomes" id="UP000284465"/>
    </source>
</evidence>
<feature type="compositionally biased region" description="Basic and acidic residues" evidence="1">
    <location>
        <begin position="99"/>
        <end position="111"/>
    </location>
</feature>
<dbReference type="EMBL" id="QSFP01000005">
    <property type="protein sequence ID" value="RHA68299.1"/>
    <property type="molecule type" value="Genomic_DNA"/>
</dbReference>
<name>A0A3R6A8R0_9FIRM</name>
<dbReference type="AlphaFoldDB" id="A0A3R6A8R0"/>
<evidence type="ECO:0000313" key="2">
    <source>
        <dbReference type="EMBL" id="RHA68299.1"/>
    </source>
</evidence>
<dbReference type="Proteomes" id="UP000284465">
    <property type="component" value="Unassembled WGS sequence"/>
</dbReference>
<protein>
    <submittedName>
        <fullName evidence="2">Uncharacterized protein</fullName>
    </submittedName>
</protein>
<reference evidence="2 3" key="1">
    <citation type="submission" date="2018-08" db="EMBL/GenBank/DDBJ databases">
        <title>A genome reference for cultivated species of the human gut microbiota.</title>
        <authorList>
            <person name="Zou Y."/>
            <person name="Xue W."/>
            <person name="Luo G."/>
        </authorList>
    </citation>
    <scope>NUCLEOTIDE SEQUENCE [LARGE SCALE GENOMIC DNA]</scope>
    <source>
        <strain evidence="2 3">AM43-11</strain>
    </source>
</reference>